<dbReference type="eggNOG" id="KOG1618">
    <property type="taxonomic scope" value="Eukaryota"/>
</dbReference>
<feature type="non-terminal residue" evidence="1">
    <location>
        <position position="1"/>
    </location>
</feature>
<dbReference type="FunCoup" id="W4K5B5">
    <property type="interactions" value="238"/>
</dbReference>
<dbReference type="STRING" id="747525.W4K5B5"/>
<dbReference type="Pfam" id="PF13242">
    <property type="entry name" value="Hydrolase_like"/>
    <property type="match status" value="1"/>
</dbReference>
<dbReference type="Proteomes" id="UP000030671">
    <property type="component" value="Unassembled WGS sequence"/>
</dbReference>
<dbReference type="InterPro" id="IPR036412">
    <property type="entry name" value="HAD-like_sf"/>
</dbReference>
<dbReference type="Gene3D" id="3.40.50.1000">
    <property type="entry name" value="HAD superfamily/HAD-like"/>
    <property type="match status" value="2"/>
</dbReference>
<dbReference type="InterPro" id="IPR023214">
    <property type="entry name" value="HAD_sf"/>
</dbReference>
<reference evidence="1 2" key="1">
    <citation type="journal article" date="2012" name="New Phytol.">
        <title>Insight into trade-off between wood decay and parasitism from the genome of a fungal forest pathogen.</title>
        <authorList>
            <person name="Olson A."/>
            <person name="Aerts A."/>
            <person name="Asiegbu F."/>
            <person name="Belbahri L."/>
            <person name="Bouzid O."/>
            <person name="Broberg A."/>
            <person name="Canback B."/>
            <person name="Coutinho P.M."/>
            <person name="Cullen D."/>
            <person name="Dalman K."/>
            <person name="Deflorio G."/>
            <person name="van Diepen L.T."/>
            <person name="Dunand C."/>
            <person name="Duplessis S."/>
            <person name="Durling M."/>
            <person name="Gonthier P."/>
            <person name="Grimwood J."/>
            <person name="Fossdal C.G."/>
            <person name="Hansson D."/>
            <person name="Henrissat B."/>
            <person name="Hietala A."/>
            <person name="Himmelstrand K."/>
            <person name="Hoffmeister D."/>
            <person name="Hogberg N."/>
            <person name="James T.Y."/>
            <person name="Karlsson M."/>
            <person name="Kohler A."/>
            <person name="Kues U."/>
            <person name="Lee Y.H."/>
            <person name="Lin Y.C."/>
            <person name="Lind M."/>
            <person name="Lindquist E."/>
            <person name="Lombard V."/>
            <person name="Lucas S."/>
            <person name="Lunden K."/>
            <person name="Morin E."/>
            <person name="Murat C."/>
            <person name="Park J."/>
            <person name="Raffaello T."/>
            <person name="Rouze P."/>
            <person name="Salamov A."/>
            <person name="Schmutz J."/>
            <person name="Solheim H."/>
            <person name="Stahlberg J."/>
            <person name="Velez H."/>
            <person name="de Vries R.P."/>
            <person name="Wiebenga A."/>
            <person name="Woodward S."/>
            <person name="Yakovlev I."/>
            <person name="Garbelotto M."/>
            <person name="Martin F."/>
            <person name="Grigoriev I.V."/>
            <person name="Stenlid J."/>
        </authorList>
    </citation>
    <scope>NUCLEOTIDE SEQUENCE [LARGE SCALE GENOMIC DNA]</scope>
    <source>
        <strain evidence="1 2">TC 32-1</strain>
    </source>
</reference>
<dbReference type="KEGG" id="hir:HETIRDRAFT_65267"/>
<name>W4K5B5_HETIT</name>
<evidence type="ECO:0000313" key="2">
    <source>
        <dbReference type="Proteomes" id="UP000030671"/>
    </source>
</evidence>
<dbReference type="InterPro" id="IPR006357">
    <property type="entry name" value="HAD-SF_hydro_IIA"/>
</dbReference>
<dbReference type="InterPro" id="IPR050324">
    <property type="entry name" value="CDP-alcohol_PTase-I"/>
</dbReference>
<dbReference type="EMBL" id="KI925459">
    <property type="protein sequence ID" value="ETW80231.1"/>
    <property type="molecule type" value="Genomic_DNA"/>
</dbReference>
<sequence>MLARNSLRRIFLPHPRHRQFGSSSRWISDSIPSADPPLAFTFDIDGVLLRGATVLPAARRALAMLEGKNPFAMKIPYILLTNGGGMLEEDRCKSLTSKLGIEISPSQFLQAHTILKSRAQTSVDESVLVLGGNGNTVRNVAESYGYKHVYTTLDVKAWNPHIWPFHDLTPEELASTKAIDFSKTPITSILVFHDPRNWALDVQIATDVILSGGLIGAPYVLPHKRPTSHKPVELVFCNPDLQWRAEFERPRLGQGAFRVAFQAVYKELAGSEYPYIQYGKPTEATYMFAETVMRDRLAELSGRRIQHMPNMYMIGDNPESDIAGANAAGWSSVLVRTGVYDALHGPPTHAPTHIADDVEGAVKWALEREVAKATRH</sequence>
<dbReference type="NCBIfam" id="TIGR01460">
    <property type="entry name" value="HAD-SF-IIA"/>
    <property type="match status" value="1"/>
</dbReference>
<dbReference type="OrthoDB" id="10251048at2759"/>
<dbReference type="GO" id="GO:0046474">
    <property type="term" value="P:glycerophospholipid biosynthetic process"/>
    <property type="evidence" value="ECO:0007669"/>
    <property type="project" value="TreeGrafter"/>
</dbReference>
<dbReference type="PANTHER" id="PTHR14269:SF4">
    <property type="entry name" value="CAT EYE SYNDROME CRITICAL REGION PROTEIN 5"/>
    <property type="match status" value="1"/>
</dbReference>
<accession>W4K5B5</accession>
<dbReference type="PANTHER" id="PTHR14269">
    <property type="entry name" value="CDP-DIACYLGLYCEROL--GLYCEROL-3-PHOSPHATE 3-PHOSPHATIDYLTRANSFERASE-RELATED"/>
    <property type="match status" value="1"/>
</dbReference>
<evidence type="ECO:0000313" key="1">
    <source>
        <dbReference type="EMBL" id="ETW80231.1"/>
    </source>
</evidence>
<keyword evidence="2" id="KW-1185">Reference proteome</keyword>
<protein>
    <recommendedName>
        <fullName evidence="3">HAD hydrolase</fullName>
    </recommendedName>
</protein>
<gene>
    <name evidence="1" type="ORF">HETIRDRAFT_65267</name>
</gene>
<dbReference type="NCBIfam" id="TIGR01456">
    <property type="entry name" value="CECR5"/>
    <property type="match status" value="1"/>
</dbReference>
<dbReference type="Pfam" id="PF13344">
    <property type="entry name" value="Hydrolase_6"/>
    <property type="match status" value="1"/>
</dbReference>
<dbReference type="HOGENOM" id="CLU_030880_2_0_1"/>
<dbReference type="AlphaFoldDB" id="W4K5B5"/>
<evidence type="ECO:0008006" key="3">
    <source>
        <dbReference type="Google" id="ProtNLM"/>
    </source>
</evidence>
<organism evidence="1 2">
    <name type="scientific">Heterobasidion irregulare (strain TC 32-1)</name>
    <dbReference type="NCBI Taxonomy" id="747525"/>
    <lineage>
        <taxon>Eukaryota</taxon>
        <taxon>Fungi</taxon>
        <taxon>Dikarya</taxon>
        <taxon>Basidiomycota</taxon>
        <taxon>Agaricomycotina</taxon>
        <taxon>Agaricomycetes</taxon>
        <taxon>Russulales</taxon>
        <taxon>Bondarzewiaceae</taxon>
        <taxon>Heterobasidion</taxon>
        <taxon>Heterobasidion annosum species complex</taxon>
    </lineage>
</organism>
<dbReference type="InterPro" id="IPR006353">
    <property type="entry name" value="HAD-SF_hydro_IIA_CECR5"/>
</dbReference>
<dbReference type="InParanoid" id="W4K5B5"/>
<dbReference type="SUPFAM" id="SSF56784">
    <property type="entry name" value="HAD-like"/>
    <property type="match status" value="1"/>
</dbReference>
<dbReference type="RefSeq" id="XP_009546991.1">
    <property type="nucleotide sequence ID" value="XM_009548696.1"/>
</dbReference>
<dbReference type="GeneID" id="20678725"/>
<proteinExistence type="predicted"/>
<dbReference type="GO" id="GO:0005739">
    <property type="term" value="C:mitochondrion"/>
    <property type="evidence" value="ECO:0007669"/>
    <property type="project" value="TreeGrafter"/>
</dbReference>